<dbReference type="RefSeq" id="XP_003957984.1">
    <property type="nucleotide sequence ID" value="XM_003957935.1"/>
</dbReference>
<dbReference type="PANTHER" id="PTHR17695:SF11">
    <property type="entry name" value="SMALL SUBUNIT PROCESSOME COMPONENT 20 HOMOLOG"/>
    <property type="match status" value="1"/>
</dbReference>
<dbReference type="InterPro" id="IPR057525">
    <property type="entry name" value="UTP20_C"/>
</dbReference>
<dbReference type="InterPro" id="IPR046523">
    <property type="entry name" value="UTP20_dom"/>
</dbReference>
<dbReference type="InterPro" id="IPR052575">
    <property type="entry name" value="SSU_processome_comp_20"/>
</dbReference>
<dbReference type="EMBL" id="HE650826">
    <property type="protein sequence ID" value="CCF58849.1"/>
    <property type="molecule type" value="Genomic_DNA"/>
</dbReference>
<feature type="region of interest" description="Disordered" evidence="1">
    <location>
        <begin position="2450"/>
        <end position="2482"/>
    </location>
</feature>
<dbReference type="GO" id="GO:0000472">
    <property type="term" value="P:endonucleolytic cleavage to generate mature 5'-end of SSU-rRNA from (SSU-rRNA, 5.8S rRNA, LSU-rRNA)"/>
    <property type="evidence" value="ECO:0007669"/>
    <property type="project" value="EnsemblFungi"/>
</dbReference>
<dbReference type="GO" id="GO:0032040">
    <property type="term" value="C:small-subunit processome"/>
    <property type="evidence" value="ECO:0007669"/>
    <property type="project" value="EnsemblFungi"/>
</dbReference>
<evidence type="ECO:0000256" key="1">
    <source>
        <dbReference type="SAM" id="MobiDB-lite"/>
    </source>
</evidence>
<feature type="domain" description="U3 small nucleolar RNA-associated protein 20" evidence="3">
    <location>
        <begin position="1595"/>
        <end position="1813"/>
    </location>
</feature>
<gene>
    <name evidence="5" type="primary">KAFR0F02520</name>
    <name evidence="5" type="ORF">KAFR_0F02520</name>
</gene>
<dbReference type="Gene3D" id="1.25.10.10">
    <property type="entry name" value="Leucine-rich Repeat Variant"/>
    <property type="match status" value="2"/>
</dbReference>
<evidence type="ECO:0000259" key="4">
    <source>
        <dbReference type="Pfam" id="PF23099"/>
    </source>
</evidence>
<organism evidence="5 6">
    <name type="scientific">Kazachstania africana (strain ATCC 22294 / BCRC 22015 / CBS 2517 / CECT 1963 / NBRC 1671 / NRRL Y-8276)</name>
    <name type="common">Yeast</name>
    <name type="synonym">Kluyveromyces africanus</name>
    <dbReference type="NCBI Taxonomy" id="1071382"/>
    <lineage>
        <taxon>Eukaryota</taxon>
        <taxon>Fungi</taxon>
        <taxon>Dikarya</taxon>
        <taxon>Ascomycota</taxon>
        <taxon>Saccharomycotina</taxon>
        <taxon>Saccharomycetes</taxon>
        <taxon>Saccharomycetales</taxon>
        <taxon>Saccharomycetaceae</taxon>
        <taxon>Kazachstania</taxon>
    </lineage>
</organism>
<dbReference type="SUPFAM" id="SSF48371">
    <property type="entry name" value="ARM repeat"/>
    <property type="match status" value="3"/>
</dbReference>
<dbReference type="KEGG" id="kaf:KAFR_0F02520"/>
<name>H2AWU9_KAZAF</name>
<dbReference type="InParanoid" id="H2AWU9"/>
<feature type="compositionally biased region" description="Basic residues" evidence="1">
    <location>
        <begin position="2451"/>
        <end position="2465"/>
    </location>
</feature>
<sequence length="2482" mass="284705">MAKQKVSTKTKKRYRYSSFKARIDDLKIEPAHNLEKRVHDYVETSHFLASFEHWKDINLSAGFTEFAYEVQPMVQTLPQILHYQDIIFEKLLEYIKKQNEKCLQPLLDLLAQFCHDLGPDFLKFYKTAVLALIGLLDSAADLESLNVFEWGFNCLAYLFKYLSRILSNDLRPTFDILFPLLSHSKEYISRFSAEALSFLVRKTNSRNLSDFISHVLQRLQSEQESHFYDGLLTLFTEALTTTPGALHSKAQVIVRVLASDALRMSENEQCVNLFCDIWMNISKHSTVENMEPVTECLIDVLKSNLTNERNAVMQILSVIVYAESGRKISNWDSITWFIGDIIAEKSFISELNPSKVCFFFAIILRNADLKSLTKCYRDIFDFFMHQYQSNFLVFLSMALELSSDRLFSLNGGRFLQQFINDNWGLFSPQLALFIQDLEEKNLLHHKINVSVPHECVSSILSYFHSISEITTLEEFYNIYWRVILMRQATTIDFTALSNLSKLILSSSFLENDFSRDVLGLVIECLSSGNVGEYGEIIYECLARFSEFRKSIFFIKGLNKVLSKFEDKQELNTKIGRCSSLLSEVSSNFSLPNSSIRYETMNLLYTIFDINNQTIPQLLNECKIIEQIPLTLENARDITTRIRNLGAYFSQNSYDNIVITSFIKDIFGLLTVRFSPVWDGISEIIPLIYKRDTSLVWSLLLQFLTISDNNEEVDYYEHIDNTSSDIVLWSSHIPRLEGTIETFISIHSKYHSHVSSMVNYLKEKRGSFVYPQHVRAQSLKLLLSIPHLAEKNSQSFVPFLFNDIESDELFESNEFSAAVWSEQDRNMLLKIVAKFSDMKHIYKSEELYNRLLNILGSRHTEAQKLALSAISSYKIAVINKYKDNLRNLLDDTLFKDEITKFLSEGGHQAIDKADEDELIPYVLRILFGRVQAASTSGLKKSRKVAALSVLPSLKEEHISAFLALGYSRFEYEYFFENGYHVSDSAVLLASVRKLLGFVTIFDATVSILGSKVPHAILSALRPLVYSIAVSYAVSLDPETEAYTLKMAANLRQKALKCLNDVFQNLGDRVQWNEYVSEIYEVIIDPRIETFAHENLQQVSSILKLVVFWTKNKEFYPFLYRDDYSIMKALMCTLSSEHVKEPVVATILDGVHEFMKNPTSDGEYVEVVTLIVTACLELIPKLYKNVVNNQTNSIAVALLLNMAQLGYIQSNETRQHLLNSMLVIVEDNFKKVDRKDIANILDVISLVAREYECAWDDIEPLYKAISNLYKSFSEKELRGSLNSIFLSISEGFPKMKQVSLLLCDLNSYSPRRIQEYDFPKMLSAFKKFIDGSYNSFNVLEWYPIICTCLFFIKDKEELAIRTNAAHVIKKFIDYMNAKDSEDLRTQCAAIVKDTLLPAIRDALKRNTEESQAEYISVLAYIVENSKYFTSLNDMRILLFNGDEEANFFSNITHIQLHRRQRAIKRLGDVADELADNSIAHYLLPIAEHYVFSTEEKYRNLGNTALVTIGSLSNALNWHQYKALVRRYVFIVKKGEDNLKAAVLLLNQISVSFKNSMQDIREIRVVKGGIKKVPSNLSDPEKFVKNEIYPTLNNILAKREEETVISRIPLTEALVNFILGLSKEDTVSLLPGILTSVCQILRSRSEELRESVRTTLSKVTTTLGPNYIFFIIKELKSALKRGSQVHVLSYTVHHLLRALSEELQHTDLDQSARMIVQIIMEDIFGSAGQEKDSDNYRTKMKEVKINKSYDTGEILAANISLNMFNELLQPVRALLSERMGLKNQNKLEELLRRYTLGLNRNSASSSKEVLSLCYEIFQQSQFEKDSKASKVQPKSRSEAEEFFLVNLNAKSHIVQIESSLLVDTLQKFSLDLLRTVLTRHRGLLEVSHVGGFIPVLKESLLSANEGVLISTLRLLVIVVKLDFSDDSEPIFKNGARKVLNLIKDSPSTSSELCQIGLKFLSSFIRHKDIKLKDTALSYVLGRILPDLNEPSKQGLAFNFLKALVSKHIMLPEIYDVINVVRETMVTNHSKEIRDVARSVYFQFLMEYDQSRGRLEKQFKFMVDNLQYPSQEGKQSILELINLIIIKASPDLLSRLSSSFFLSLANLSLSDDSSKCREMATLLLSALFNKLSNGDLVVIKKYLTAWLKQEDKPAFLNLGLRIHKIYISSVDFQEDEEFNVLALNRIKGVLSETDAGSETQWDLIYTALNDFTVFYSKKEFMFEKGYKSIWQNVLGCLLYPHMWVRQIASQIVNDLFNNIDKFEEPFNNAEIQNISSRLIRQLSAPSISEGLATICVKTLVQIAKLWSENQTEYIVSESSTSNYLNAIDYMVTRTSALIRSQENPADSLMSKKSGIQLFIFLLQILSTEQIKQEAEKILLALYMYLETDSRQLNDDEEELNKVSQECLQMLESKLSVPEFTTAYANVKQVVIERRQERKAKRSILAVNAPDIAAQKKIKKHVRSREKRKHERDDSGFYQRRNKKKRV</sequence>
<protein>
    <submittedName>
        <fullName evidence="5">Uncharacterized protein</fullName>
    </submittedName>
</protein>
<dbReference type="GeneID" id="13884317"/>
<dbReference type="GO" id="GO:0000447">
    <property type="term" value="P:endonucleolytic cleavage in ITS1 to separate SSU-rRNA from 5.8S rRNA and LSU-rRNA from tricistronic rRNA transcript (SSU-rRNA, 5.8S rRNA, LSU-rRNA)"/>
    <property type="evidence" value="ECO:0007669"/>
    <property type="project" value="EnsemblFungi"/>
</dbReference>
<dbReference type="PANTHER" id="PTHR17695">
    <property type="entry name" value="SMALL SUBUNIT PROCESSOME COMPONENT 20 HOMOLOG"/>
    <property type="match status" value="1"/>
</dbReference>
<dbReference type="GO" id="GO:0030688">
    <property type="term" value="C:preribosome, small subunit precursor"/>
    <property type="evidence" value="ECO:0007669"/>
    <property type="project" value="EnsemblFungi"/>
</dbReference>
<accession>H2AWU9</accession>
<evidence type="ECO:0000313" key="5">
    <source>
        <dbReference type="EMBL" id="CCF58849.1"/>
    </source>
</evidence>
<keyword evidence="6" id="KW-1185">Reference proteome</keyword>
<dbReference type="InterPro" id="IPR011989">
    <property type="entry name" value="ARM-like"/>
</dbReference>
<feature type="domain" description="U3 small nucleolar RNA-associated protein 20 N-terminal" evidence="2">
    <location>
        <begin position="819"/>
        <end position="1404"/>
    </location>
</feature>
<dbReference type="STRING" id="1071382.H2AWU9"/>
<dbReference type="HOGENOM" id="CLU_000327_0_0_1"/>
<reference evidence="5 6" key="1">
    <citation type="journal article" date="2011" name="Proc. Natl. Acad. Sci. U.S.A.">
        <title>Evolutionary erosion of yeast sex chromosomes by mating-type switching accidents.</title>
        <authorList>
            <person name="Gordon J.L."/>
            <person name="Armisen D."/>
            <person name="Proux-Wera E."/>
            <person name="Oheigeartaigh S.S."/>
            <person name="Byrne K.P."/>
            <person name="Wolfe K.H."/>
        </authorList>
    </citation>
    <scope>NUCLEOTIDE SEQUENCE [LARGE SCALE GENOMIC DNA]</scope>
    <source>
        <strain evidence="6">ATCC 22294 / BCRC 22015 / CBS 2517 / CECT 1963 / NBRC 1671 / NRRL Y-8276</strain>
    </source>
</reference>
<proteinExistence type="predicted"/>
<evidence type="ECO:0000259" key="2">
    <source>
        <dbReference type="Pfam" id="PF07539"/>
    </source>
</evidence>
<dbReference type="InterPro" id="IPR016024">
    <property type="entry name" value="ARM-type_fold"/>
</dbReference>
<dbReference type="GO" id="GO:0000480">
    <property type="term" value="P:endonucleolytic cleavage in 5'-ETS of tricistronic rRNA transcript (SSU-rRNA, 5.8S rRNA, LSU-rRNA)"/>
    <property type="evidence" value="ECO:0007669"/>
    <property type="project" value="EnsemblFungi"/>
</dbReference>
<dbReference type="OrthoDB" id="360653at2759"/>
<dbReference type="FunCoup" id="H2AWU9">
    <property type="interactions" value="1146"/>
</dbReference>
<feature type="domain" description="U3 small nucleolar RNA-associated protein 20 C-terminal" evidence="4">
    <location>
        <begin position="2238"/>
        <end position="2468"/>
    </location>
</feature>
<dbReference type="eggNOG" id="KOG1823">
    <property type="taxonomic scope" value="Eukaryota"/>
</dbReference>
<dbReference type="GO" id="GO:0005654">
    <property type="term" value="C:nucleoplasm"/>
    <property type="evidence" value="ECO:0007669"/>
    <property type="project" value="EnsemblFungi"/>
</dbReference>
<dbReference type="GO" id="GO:0030686">
    <property type="term" value="C:90S preribosome"/>
    <property type="evidence" value="ECO:0007669"/>
    <property type="project" value="EnsemblFungi"/>
</dbReference>
<dbReference type="InterPro" id="IPR011430">
    <property type="entry name" value="UTP20_N"/>
</dbReference>
<evidence type="ECO:0000313" key="6">
    <source>
        <dbReference type="Proteomes" id="UP000005220"/>
    </source>
</evidence>
<dbReference type="Proteomes" id="UP000005220">
    <property type="component" value="Chromosome 6"/>
</dbReference>
<evidence type="ECO:0000259" key="3">
    <source>
        <dbReference type="Pfam" id="PF20416"/>
    </source>
</evidence>
<dbReference type="Pfam" id="PF07539">
    <property type="entry name" value="UTP20_N"/>
    <property type="match status" value="1"/>
</dbReference>
<dbReference type="Pfam" id="PF20416">
    <property type="entry name" value="UTP20"/>
    <property type="match status" value="1"/>
</dbReference>
<dbReference type="GO" id="GO:0005737">
    <property type="term" value="C:cytoplasm"/>
    <property type="evidence" value="ECO:0007669"/>
    <property type="project" value="EnsemblFungi"/>
</dbReference>
<dbReference type="Pfam" id="PF23099">
    <property type="entry name" value="UTP20_C"/>
    <property type="match status" value="1"/>
</dbReference>